<keyword evidence="2" id="KW-0812">Transmembrane</keyword>
<evidence type="ECO:0000313" key="4">
    <source>
        <dbReference type="EMBL" id="TFY64361.1"/>
    </source>
</evidence>
<dbReference type="PANTHER" id="PTHR11362:SF140">
    <property type="entry name" value="PEBP-LIKE PROTEIN"/>
    <property type="match status" value="1"/>
</dbReference>
<feature type="transmembrane region" description="Helical" evidence="2">
    <location>
        <begin position="255"/>
        <end position="274"/>
    </location>
</feature>
<dbReference type="InterPro" id="IPR008914">
    <property type="entry name" value="PEBP"/>
</dbReference>
<keyword evidence="5" id="KW-1185">Reference proteome</keyword>
<dbReference type="STRING" id="205917.A0A4Y9YS42"/>
<dbReference type="InterPro" id="IPR035810">
    <property type="entry name" value="PEBP_euk"/>
</dbReference>
<evidence type="ECO:0000256" key="1">
    <source>
        <dbReference type="SAM" id="MobiDB-lite"/>
    </source>
</evidence>
<sequence>MLASVPFALFLAPLVLAQSSANTALDIQIIQAEFSGAGLVPSLLSTFAPSAVLNLSFSGVGHVAPGQNLTKDQVAPTPQLSVTPANATVTLTGNFTVVMADADIAGTDETKGQTRHWLVNDVSLTGSSVPLSVSVESGLAVTQYAGPAPASGSGPHRYVVLLLPQGPDFRPPQNLSTANVPVSVFNLADYISGSHLGSPIAGTYFTVEEGTATVTPSATSPVNTAMFSSTGASSTADSHTQNQPSGSPTPNSAQIVKFAWMPLAIFVIALGFFVL</sequence>
<keyword evidence="3" id="KW-0732">Signal</keyword>
<evidence type="ECO:0000256" key="2">
    <source>
        <dbReference type="SAM" id="Phobius"/>
    </source>
</evidence>
<dbReference type="OrthoDB" id="2506647at2759"/>
<dbReference type="Proteomes" id="UP000298327">
    <property type="component" value="Unassembled WGS sequence"/>
</dbReference>
<evidence type="ECO:0000256" key="3">
    <source>
        <dbReference type="SAM" id="SignalP"/>
    </source>
</evidence>
<dbReference type="AlphaFoldDB" id="A0A4Y9YS42"/>
<accession>A0A4Y9YS42</accession>
<evidence type="ECO:0000313" key="5">
    <source>
        <dbReference type="Proteomes" id="UP000298327"/>
    </source>
</evidence>
<dbReference type="InterPro" id="IPR036610">
    <property type="entry name" value="PEBP-like_sf"/>
</dbReference>
<feature type="signal peptide" evidence="3">
    <location>
        <begin position="1"/>
        <end position="17"/>
    </location>
</feature>
<dbReference type="Gene3D" id="3.90.280.10">
    <property type="entry name" value="PEBP-like"/>
    <property type="match status" value="1"/>
</dbReference>
<gene>
    <name evidence="4" type="ORF">EVG20_g5964</name>
</gene>
<protein>
    <recommendedName>
        <fullName evidence="6">PEBP-like protein</fullName>
    </recommendedName>
</protein>
<dbReference type="EMBL" id="SEOQ01000375">
    <property type="protein sequence ID" value="TFY64361.1"/>
    <property type="molecule type" value="Genomic_DNA"/>
</dbReference>
<keyword evidence="2" id="KW-1133">Transmembrane helix</keyword>
<dbReference type="PANTHER" id="PTHR11362">
    <property type="entry name" value="PHOSPHATIDYLETHANOLAMINE-BINDING PROTEIN"/>
    <property type="match status" value="1"/>
</dbReference>
<dbReference type="CDD" id="cd00866">
    <property type="entry name" value="PEBP_euk"/>
    <property type="match status" value="1"/>
</dbReference>
<evidence type="ECO:0008006" key="6">
    <source>
        <dbReference type="Google" id="ProtNLM"/>
    </source>
</evidence>
<reference evidence="4 5" key="1">
    <citation type="submission" date="2019-02" db="EMBL/GenBank/DDBJ databases">
        <title>Genome sequencing of the rare red list fungi Dentipellis fragilis.</title>
        <authorList>
            <person name="Buettner E."/>
            <person name="Kellner H."/>
        </authorList>
    </citation>
    <scope>NUCLEOTIDE SEQUENCE [LARGE SCALE GENOMIC DNA]</scope>
    <source>
        <strain evidence="4 5">DSM 105465</strain>
    </source>
</reference>
<comment type="caution">
    <text evidence="4">The sequence shown here is derived from an EMBL/GenBank/DDBJ whole genome shotgun (WGS) entry which is preliminary data.</text>
</comment>
<feature type="chain" id="PRO_5021496635" description="PEBP-like protein" evidence="3">
    <location>
        <begin position="18"/>
        <end position="275"/>
    </location>
</feature>
<feature type="region of interest" description="Disordered" evidence="1">
    <location>
        <begin position="224"/>
        <end position="249"/>
    </location>
</feature>
<dbReference type="SUPFAM" id="SSF49777">
    <property type="entry name" value="PEBP-like"/>
    <property type="match status" value="1"/>
</dbReference>
<proteinExistence type="predicted"/>
<keyword evidence="2" id="KW-0472">Membrane</keyword>
<dbReference type="Pfam" id="PF01161">
    <property type="entry name" value="PBP"/>
    <property type="match status" value="1"/>
</dbReference>
<name>A0A4Y9YS42_9AGAM</name>
<organism evidence="4 5">
    <name type="scientific">Dentipellis fragilis</name>
    <dbReference type="NCBI Taxonomy" id="205917"/>
    <lineage>
        <taxon>Eukaryota</taxon>
        <taxon>Fungi</taxon>
        <taxon>Dikarya</taxon>
        <taxon>Basidiomycota</taxon>
        <taxon>Agaricomycotina</taxon>
        <taxon>Agaricomycetes</taxon>
        <taxon>Russulales</taxon>
        <taxon>Hericiaceae</taxon>
        <taxon>Dentipellis</taxon>
    </lineage>
</organism>